<protein>
    <submittedName>
        <fullName evidence="2">Uncharacterized protein</fullName>
    </submittedName>
</protein>
<proteinExistence type="predicted"/>
<organism evidence="2 3">
    <name type="scientific">Paramuricea clavata</name>
    <name type="common">Red gorgonian</name>
    <name type="synonym">Violescent sea-whip</name>
    <dbReference type="NCBI Taxonomy" id="317549"/>
    <lineage>
        <taxon>Eukaryota</taxon>
        <taxon>Metazoa</taxon>
        <taxon>Cnidaria</taxon>
        <taxon>Anthozoa</taxon>
        <taxon>Octocorallia</taxon>
        <taxon>Malacalcyonacea</taxon>
        <taxon>Plexauridae</taxon>
        <taxon>Paramuricea</taxon>
    </lineage>
</organism>
<sequence length="111" mass="11461">LPQQLEPGRLAAPHRTQDSGPLPGTGSHWDFDSTTRSVTGHAAGKQQPRALSFGGGGGSSTSSSGSGSRSHQTDRLLAQQPTATTKPGAQDNLHGQSDDNQQATVVSSFVR</sequence>
<gene>
    <name evidence="2" type="ORF">PACLA_8A037428</name>
</gene>
<dbReference type="AlphaFoldDB" id="A0A6S7K5A1"/>
<feature type="compositionally biased region" description="Low complexity" evidence="1">
    <location>
        <begin position="60"/>
        <end position="70"/>
    </location>
</feature>
<accession>A0A6S7K5A1</accession>
<feature type="compositionally biased region" description="Polar residues" evidence="1">
    <location>
        <begin position="79"/>
        <end position="111"/>
    </location>
</feature>
<name>A0A6S7K5A1_PARCT</name>
<dbReference type="EMBL" id="CACRXK020022618">
    <property type="protein sequence ID" value="CAB4036990.1"/>
    <property type="molecule type" value="Genomic_DNA"/>
</dbReference>
<evidence type="ECO:0000256" key="1">
    <source>
        <dbReference type="SAM" id="MobiDB-lite"/>
    </source>
</evidence>
<dbReference type="Proteomes" id="UP001152795">
    <property type="component" value="Unassembled WGS sequence"/>
</dbReference>
<feature type="region of interest" description="Disordered" evidence="1">
    <location>
        <begin position="1"/>
        <end position="111"/>
    </location>
</feature>
<comment type="caution">
    <text evidence="2">The sequence shown here is derived from an EMBL/GenBank/DDBJ whole genome shotgun (WGS) entry which is preliminary data.</text>
</comment>
<feature type="non-terminal residue" evidence="2">
    <location>
        <position position="1"/>
    </location>
</feature>
<keyword evidence="3" id="KW-1185">Reference proteome</keyword>
<evidence type="ECO:0000313" key="3">
    <source>
        <dbReference type="Proteomes" id="UP001152795"/>
    </source>
</evidence>
<reference evidence="2" key="1">
    <citation type="submission" date="2020-04" db="EMBL/GenBank/DDBJ databases">
        <authorList>
            <person name="Alioto T."/>
            <person name="Alioto T."/>
            <person name="Gomez Garrido J."/>
        </authorList>
    </citation>
    <scope>NUCLEOTIDE SEQUENCE</scope>
    <source>
        <strain evidence="2">A484AB</strain>
    </source>
</reference>
<evidence type="ECO:0000313" key="2">
    <source>
        <dbReference type="EMBL" id="CAB4036990.1"/>
    </source>
</evidence>